<dbReference type="Gene3D" id="1.20.140.90">
    <property type="entry name" value="Malonyl-CoA decarboxylase, oligemerization domain"/>
    <property type="match status" value="1"/>
</dbReference>
<evidence type="ECO:0000313" key="3">
    <source>
        <dbReference type="EMBL" id="MCV3273106.1"/>
    </source>
</evidence>
<dbReference type="Pfam" id="PF17408">
    <property type="entry name" value="MCD_N"/>
    <property type="match status" value="1"/>
</dbReference>
<dbReference type="InterPro" id="IPR042303">
    <property type="entry name" value="Malonyl_CoA_deC_C_sf"/>
</dbReference>
<dbReference type="RefSeq" id="WP_263845424.1">
    <property type="nucleotide sequence ID" value="NZ_JALIEB010000012.1"/>
</dbReference>
<comment type="caution">
    <text evidence="3">The sequence shown here is derived from an EMBL/GenBank/DDBJ whole genome shotgun (WGS) entry which is preliminary data.</text>
</comment>
<dbReference type="InterPro" id="IPR035372">
    <property type="entry name" value="MCD_N"/>
</dbReference>
<feature type="domain" description="Malonyl-CoA decarboxylase C-terminal" evidence="1">
    <location>
        <begin position="320"/>
        <end position="379"/>
    </location>
</feature>
<dbReference type="PANTHER" id="PTHR28641">
    <property type="match status" value="1"/>
</dbReference>
<accession>A0ABT3BHQ2</accession>
<feature type="domain" description="Malonyl-CoA decarboxylase N-terminal" evidence="2">
    <location>
        <begin position="77"/>
        <end position="158"/>
    </location>
</feature>
<evidence type="ECO:0000313" key="4">
    <source>
        <dbReference type="Proteomes" id="UP001208690"/>
    </source>
</evidence>
<dbReference type="Proteomes" id="UP001208690">
    <property type="component" value="Unassembled WGS sequence"/>
</dbReference>
<dbReference type="InterPro" id="IPR038351">
    <property type="entry name" value="MCD_N_sf"/>
</dbReference>
<dbReference type="InterPro" id="IPR007956">
    <property type="entry name" value="Malonyl_CoA_deC_C"/>
</dbReference>
<protein>
    <submittedName>
        <fullName evidence="3">Malonyl-CoA decarboxylase</fullName>
    </submittedName>
</protein>
<evidence type="ECO:0000259" key="2">
    <source>
        <dbReference type="Pfam" id="PF17408"/>
    </source>
</evidence>
<proteinExistence type="predicted"/>
<dbReference type="Pfam" id="PF05292">
    <property type="entry name" value="MCD"/>
    <property type="match status" value="2"/>
</dbReference>
<dbReference type="Gene3D" id="3.40.630.150">
    <property type="entry name" value="Malonyl-CoA decarboxylase, catalytic domain"/>
    <property type="match status" value="2"/>
</dbReference>
<name>A0ABT3BHQ2_9RHOB</name>
<evidence type="ECO:0000259" key="1">
    <source>
        <dbReference type="Pfam" id="PF05292"/>
    </source>
</evidence>
<organism evidence="3 4">
    <name type="scientific">Roseobacter sinensis</name>
    <dbReference type="NCBI Taxonomy" id="2931391"/>
    <lineage>
        <taxon>Bacteria</taxon>
        <taxon>Pseudomonadati</taxon>
        <taxon>Pseudomonadota</taxon>
        <taxon>Alphaproteobacteria</taxon>
        <taxon>Rhodobacterales</taxon>
        <taxon>Roseobacteraceae</taxon>
        <taxon>Roseobacter</taxon>
    </lineage>
</organism>
<dbReference type="PANTHER" id="PTHR28641:SF1">
    <property type="entry name" value="MALONYL-COA DECARBOXYLASE, MITOCHONDRIAL"/>
    <property type="match status" value="1"/>
</dbReference>
<sequence length="424" mass="46506">MSFFAGLLSTVFERRYRSPLEPDLEGRSMPELCAAVLGRSGEVSGAATARHILDRYARMEGDERLGFFKLLAEEMGLDAEAVRRTLAAFETEPSSETYRAFSAAVEPKRQELARRLNQVPGATAQLVQMRRDLLDALPMHPDLGPVDQDLRHLFSSWFNRGFLVLLPINWESPAEVLEKIIAYEAVHAIDSWEDLRRRVQPSDRRCFAYFHPAMPNEPLIFVEVALTKGVPGSVQALLSDARDELAAEDADTAVFYSISNCQAGLAGISFGNSLIKQVVADLSRDLPGLETFVTLSPIPGLMDWMQEVGRVMSDDPEQQRQCAAHYLLQAKRANGSPRDPVARFHLGNGALVHDVHASADVSPNGMAQSGGVMVNYLYDRARIAQNHEGYAGAYEVAASASVQALAAAADRASDQGHRDGEPSL</sequence>
<reference evidence="3 4" key="1">
    <citation type="submission" date="2022-04" db="EMBL/GenBank/DDBJ databases">
        <title>Roseobacter sp. WL0113 is a bacterium isolated from neritic sediment.</title>
        <authorList>
            <person name="Wang L."/>
            <person name="He W."/>
            <person name="Zhang D.-F."/>
        </authorList>
    </citation>
    <scope>NUCLEOTIDE SEQUENCE [LARGE SCALE GENOMIC DNA]</scope>
    <source>
        <strain evidence="3 4">WL0113</strain>
    </source>
</reference>
<dbReference type="InterPro" id="IPR038917">
    <property type="entry name" value="Malonyl_CoA_deC"/>
</dbReference>
<keyword evidence="4" id="KW-1185">Reference proteome</keyword>
<dbReference type="EMBL" id="JALIEB010000012">
    <property type="protein sequence ID" value="MCV3273106.1"/>
    <property type="molecule type" value="Genomic_DNA"/>
</dbReference>
<feature type="domain" description="Malonyl-CoA decarboxylase C-terminal" evidence="1">
    <location>
        <begin position="161"/>
        <end position="308"/>
    </location>
</feature>
<gene>
    <name evidence="3" type="ORF">MUB52_16870</name>
</gene>